<sequence length="227" mass="23966">MPSKTLAVAGVAALAFASGANAIALDLTTETFDSQVGAGKGAFVKFFAPWCGHCKALAPAWKQLGEAFADNENVVIGDVDCTKEESLCQKYGVQGYPTLKYFTGATAATGDAYQGGRDFEALQTFASENLGPSCGAENIDLCNEEQTKTIKEKQALTPEALAAEIAELDAEMNKAGADLDELLKSLQAQYEEGKKKKDDTIAAISPKMGLLRSVQRAAASEAPKDEL</sequence>
<feature type="signal peptide" evidence="6">
    <location>
        <begin position="1"/>
        <end position="22"/>
    </location>
</feature>
<dbReference type="Pfam" id="PF00085">
    <property type="entry name" value="Thioredoxin"/>
    <property type="match status" value="1"/>
</dbReference>
<dbReference type="PRINTS" id="PR00421">
    <property type="entry name" value="THIOREDOXIN"/>
</dbReference>
<accession>A0A090M0B6</accession>
<keyword evidence="9" id="KW-1185">Reference proteome</keyword>
<dbReference type="STRING" id="70448.A0A090M0B6"/>
<dbReference type="GO" id="GO:0006457">
    <property type="term" value="P:protein folding"/>
    <property type="evidence" value="ECO:0007669"/>
    <property type="project" value="TreeGrafter"/>
</dbReference>
<gene>
    <name evidence="8" type="ORF">OT_ostta04g03080</name>
</gene>
<dbReference type="PROSITE" id="PS00194">
    <property type="entry name" value="THIOREDOXIN_1"/>
    <property type="match status" value="1"/>
</dbReference>
<dbReference type="RefSeq" id="XP_022838792.1">
    <property type="nucleotide sequence ID" value="XM_022984532.1"/>
</dbReference>
<evidence type="ECO:0000256" key="6">
    <source>
        <dbReference type="SAM" id="SignalP"/>
    </source>
</evidence>
<comment type="caution">
    <text evidence="8">The sequence shown here is derived from an EMBL/GenBank/DDBJ whole genome shotgun (WGS) entry which is preliminary data.</text>
</comment>
<dbReference type="GeneID" id="9834188"/>
<evidence type="ECO:0000256" key="4">
    <source>
        <dbReference type="RuleBase" id="RU004208"/>
    </source>
</evidence>
<dbReference type="GO" id="GO:0005783">
    <property type="term" value="C:endoplasmic reticulum"/>
    <property type="evidence" value="ECO:0007669"/>
    <property type="project" value="TreeGrafter"/>
</dbReference>
<dbReference type="InterPro" id="IPR005788">
    <property type="entry name" value="PDI_thioredoxin-like_dom"/>
</dbReference>
<dbReference type="PROSITE" id="PS51352">
    <property type="entry name" value="THIOREDOXIN_2"/>
    <property type="match status" value="1"/>
</dbReference>
<feature type="chain" id="PRO_5001859539" evidence="6">
    <location>
        <begin position="23"/>
        <end position="227"/>
    </location>
</feature>
<dbReference type="OrthoDB" id="496762at2759"/>
<keyword evidence="5" id="KW-0175">Coiled coil</keyword>
<dbReference type="PANTHER" id="PTHR45672:SF3">
    <property type="entry name" value="THIOREDOXIN DOMAIN-CONTAINING PROTEIN 5"/>
    <property type="match status" value="1"/>
</dbReference>
<dbReference type="KEGG" id="ota:OT_ostta04g03080"/>
<evidence type="ECO:0000256" key="1">
    <source>
        <dbReference type="ARBA" id="ARBA00006347"/>
    </source>
</evidence>
<comment type="similarity">
    <text evidence="1 4">Belongs to the protein disulfide isomerase family.</text>
</comment>
<dbReference type="InterPro" id="IPR036249">
    <property type="entry name" value="Thioredoxin-like_sf"/>
</dbReference>
<keyword evidence="3" id="KW-0677">Repeat</keyword>
<evidence type="ECO:0000256" key="5">
    <source>
        <dbReference type="SAM" id="Coils"/>
    </source>
</evidence>
<protein>
    <submittedName>
        <fullName evidence="8">Thioredoxin, conserved site</fullName>
    </submittedName>
</protein>
<dbReference type="SUPFAM" id="SSF52833">
    <property type="entry name" value="Thioredoxin-like"/>
    <property type="match status" value="1"/>
</dbReference>
<feature type="coiled-coil region" evidence="5">
    <location>
        <begin position="165"/>
        <end position="203"/>
    </location>
</feature>
<feature type="domain" description="Thioredoxin" evidence="7">
    <location>
        <begin position="16"/>
        <end position="131"/>
    </location>
</feature>
<proteinExistence type="inferred from homology"/>
<reference evidence="9" key="1">
    <citation type="journal article" date="2006" name="Proc. Natl. Acad. Sci. U.S.A.">
        <title>Genome analysis of the smallest free-living eukaryote Ostreococcus tauri unveils many unique features.</title>
        <authorList>
            <person name="Derelle E."/>
            <person name="Ferraz C."/>
            <person name="Rombauts S."/>
            <person name="Rouze P."/>
            <person name="Worden A.Z."/>
            <person name="Robbens S."/>
            <person name="Partensky F."/>
            <person name="Degroeve S."/>
            <person name="Echeynie S."/>
            <person name="Cooke R."/>
            <person name="Saeys Y."/>
            <person name="Wuyts J."/>
            <person name="Jabbari K."/>
            <person name="Bowler C."/>
            <person name="Panaud O."/>
            <person name="Piegu B."/>
            <person name="Ball S.G."/>
            <person name="Ral J.-P."/>
            <person name="Bouget F.-Y."/>
            <person name="Piganeau G."/>
            <person name="De Baets B."/>
            <person name="Picard A."/>
            <person name="Delseny M."/>
            <person name="Demaille J."/>
            <person name="Van de Peer Y."/>
            <person name="Moreau H."/>
        </authorList>
    </citation>
    <scope>NUCLEOTIDE SEQUENCE [LARGE SCALE GENOMIC DNA]</scope>
    <source>
        <strain evidence="9">OTTH 0595 / CCAP 157/2 / RCC745</strain>
    </source>
</reference>
<evidence type="ECO:0000256" key="2">
    <source>
        <dbReference type="ARBA" id="ARBA00022729"/>
    </source>
</evidence>
<dbReference type="GO" id="GO:0003756">
    <property type="term" value="F:protein disulfide isomerase activity"/>
    <property type="evidence" value="ECO:0007669"/>
    <property type="project" value="InterPro"/>
</dbReference>
<dbReference type="InterPro" id="IPR013766">
    <property type="entry name" value="Thioredoxin_domain"/>
</dbReference>
<name>A0A090M0B6_OSTTA</name>
<evidence type="ECO:0000313" key="8">
    <source>
        <dbReference type="EMBL" id="CEF97621.1"/>
    </source>
</evidence>
<dbReference type="Proteomes" id="UP000009170">
    <property type="component" value="Unassembled WGS sequence"/>
</dbReference>
<dbReference type="NCBIfam" id="TIGR01126">
    <property type="entry name" value="pdi_dom"/>
    <property type="match status" value="1"/>
</dbReference>
<dbReference type="PANTHER" id="PTHR45672">
    <property type="entry name" value="PROTEIN DISULFIDE-ISOMERASE C17H9.14C-RELATED"/>
    <property type="match status" value="1"/>
</dbReference>
<dbReference type="InParanoid" id="A0A090M0B6"/>
<keyword evidence="2 6" id="KW-0732">Signal</keyword>
<dbReference type="AlphaFoldDB" id="A0A090M0B6"/>
<evidence type="ECO:0000313" key="9">
    <source>
        <dbReference type="Proteomes" id="UP000009170"/>
    </source>
</evidence>
<dbReference type="CDD" id="cd02961">
    <property type="entry name" value="PDI_a_family"/>
    <property type="match status" value="1"/>
</dbReference>
<organism evidence="8 9">
    <name type="scientific">Ostreococcus tauri</name>
    <name type="common">Marine green alga</name>
    <dbReference type="NCBI Taxonomy" id="70448"/>
    <lineage>
        <taxon>Eukaryota</taxon>
        <taxon>Viridiplantae</taxon>
        <taxon>Chlorophyta</taxon>
        <taxon>Mamiellophyceae</taxon>
        <taxon>Mamiellales</taxon>
        <taxon>Bathycoccaceae</taxon>
        <taxon>Ostreococcus</taxon>
    </lineage>
</organism>
<dbReference type="InterPro" id="IPR017937">
    <property type="entry name" value="Thioredoxin_CS"/>
</dbReference>
<reference evidence="8 9" key="2">
    <citation type="journal article" date="2014" name="BMC Genomics">
        <title>An improved genome of the model marine alga Ostreococcus tauri unfolds by assessing Illumina de novo assemblies.</title>
        <authorList>
            <person name="Blanc-Mathieu R."/>
            <person name="Verhelst B."/>
            <person name="Derelle E."/>
            <person name="Rombauts S."/>
            <person name="Bouget F.Y."/>
            <person name="Carre I."/>
            <person name="Chateau A."/>
            <person name="Eyre-Walker A."/>
            <person name="Grimsley N."/>
            <person name="Moreau H."/>
            <person name="Piegu B."/>
            <person name="Rivals E."/>
            <person name="Schackwitz W."/>
            <person name="Van de Peer Y."/>
            <person name="Piganeau G."/>
        </authorList>
    </citation>
    <scope>NUCLEOTIDE SEQUENCE [LARGE SCALE GENOMIC DNA]</scope>
    <source>
        <strain evidence="9">OTTH 0595 / CCAP 157/2 / RCC745</strain>
    </source>
</reference>
<dbReference type="Gene3D" id="3.40.30.10">
    <property type="entry name" value="Glutaredoxin"/>
    <property type="match status" value="1"/>
</dbReference>
<evidence type="ECO:0000256" key="3">
    <source>
        <dbReference type="ARBA" id="ARBA00022737"/>
    </source>
</evidence>
<evidence type="ECO:0000259" key="7">
    <source>
        <dbReference type="PROSITE" id="PS51352"/>
    </source>
</evidence>
<dbReference type="EMBL" id="CAID01000004">
    <property type="protein sequence ID" value="CEF97621.1"/>
    <property type="molecule type" value="Genomic_DNA"/>
</dbReference>
<dbReference type="InterPro" id="IPR051063">
    <property type="entry name" value="PDI"/>
</dbReference>